<dbReference type="InterPro" id="IPR009057">
    <property type="entry name" value="Homeodomain-like_sf"/>
</dbReference>
<dbReference type="InterPro" id="IPR023772">
    <property type="entry name" value="DNA-bd_HTH_TetR-type_CS"/>
</dbReference>
<dbReference type="OrthoDB" id="9780939at2"/>
<dbReference type="PROSITE" id="PS01081">
    <property type="entry name" value="HTH_TETR_1"/>
    <property type="match status" value="1"/>
</dbReference>
<dbReference type="Gene3D" id="1.10.10.60">
    <property type="entry name" value="Homeodomain-like"/>
    <property type="match status" value="1"/>
</dbReference>
<dbReference type="GO" id="GO:0003677">
    <property type="term" value="F:DNA binding"/>
    <property type="evidence" value="ECO:0007669"/>
    <property type="project" value="UniProtKB-UniRule"/>
</dbReference>
<name>R2P795_9ENTE</name>
<reference evidence="5 7" key="2">
    <citation type="submission" date="2013-03" db="EMBL/GenBank/DDBJ databases">
        <title>The Genome Sequence of Enterococcus malodoratus ATCC_43197 (PacBio/Illumina hybrid assembly).</title>
        <authorList>
            <consortium name="The Broad Institute Genomics Platform"/>
            <consortium name="The Broad Institute Genome Sequencing Center for Infectious Disease"/>
            <person name="Earl A."/>
            <person name="Russ C."/>
            <person name="Gilmore M."/>
            <person name="Surin D."/>
            <person name="Walker B."/>
            <person name="Young S."/>
            <person name="Zeng Q."/>
            <person name="Gargeya S."/>
            <person name="Fitzgerald M."/>
            <person name="Haas B."/>
            <person name="Abouelleil A."/>
            <person name="Allen A.W."/>
            <person name="Alvarado L."/>
            <person name="Arachchi H.M."/>
            <person name="Berlin A.M."/>
            <person name="Chapman S.B."/>
            <person name="Gainer-Dewar J."/>
            <person name="Goldberg J."/>
            <person name="Griggs A."/>
            <person name="Gujja S."/>
            <person name="Hansen M."/>
            <person name="Howarth C."/>
            <person name="Imamovic A."/>
            <person name="Ireland A."/>
            <person name="Larimer J."/>
            <person name="McCowan C."/>
            <person name="Murphy C."/>
            <person name="Pearson M."/>
            <person name="Poon T.W."/>
            <person name="Priest M."/>
            <person name="Roberts A."/>
            <person name="Saif S."/>
            <person name="Shea T."/>
            <person name="Sisk P."/>
            <person name="Sykes S."/>
            <person name="Wortman J."/>
            <person name="Nusbaum C."/>
            <person name="Birren B."/>
        </authorList>
    </citation>
    <scope>NUCLEOTIDE SEQUENCE [LARGE SCALE GENOMIC DNA]</scope>
    <source>
        <strain evidence="5 7">ATCC 43197</strain>
    </source>
</reference>
<dbReference type="InterPro" id="IPR001647">
    <property type="entry name" value="HTH_TetR"/>
</dbReference>
<evidence type="ECO:0000313" key="5">
    <source>
        <dbReference type="EMBL" id="EOT64532.1"/>
    </source>
</evidence>
<dbReference type="PRINTS" id="PR00455">
    <property type="entry name" value="HTHTETR"/>
</dbReference>
<dbReference type="EMBL" id="ASWA01000004">
    <property type="protein sequence ID" value="EOT64532.1"/>
    <property type="molecule type" value="Genomic_DNA"/>
</dbReference>
<dbReference type="InterPro" id="IPR050109">
    <property type="entry name" value="HTH-type_TetR-like_transc_reg"/>
</dbReference>
<keyword evidence="1 2" id="KW-0238">DNA-binding</keyword>
<dbReference type="PANTHER" id="PTHR30328">
    <property type="entry name" value="TRANSCRIPTIONAL REPRESSOR"/>
    <property type="match status" value="1"/>
</dbReference>
<dbReference type="Proteomes" id="UP000014148">
    <property type="component" value="Unassembled WGS sequence"/>
</dbReference>
<dbReference type="SUPFAM" id="SSF46689">
    <property type="entry name" value="Homeodomain-like"/>
    <property type="match status" value="1"/>
</dbReference>
<dbReference type="Gene3D" id="1.10.357.10">
    <property type="entry name" value="Tetracycline Repressor, domain 2"/>
    <property type="match status" value="1"/>
</dbReference>
<evidence type="ECO:0000313" key="6">
    <source>
        <dbReference type="Proteomes" id="UP000013783"/>
    </source>
</evidence>
<evidence type="ECO:0000256" key="1">
    <source>
        <dbReference type="ARBA" id="ARBA00023125"/>
    </source>
</evidence>
<comment type="caution">
    <text evidence="4">The sequence shown here is derived from an EMBL/GenBank/DDBJ whole genome shotgun (WGS) entry which is preliminary data.</text>
</comment>
<dbReference type="PATRIC" id="fig|1158601.3.peg.1655"/>
<dbReference type="RefSeq" id="WP_010740533.1">
    <property type="nucleotide sequence ID" value="NZ_KE136483.1"/>
</dbReference>
<dbReference type="Pfam" id="PF00440">
    <property type="entry name" value="TetR_N"/>
    <property type="match status" value="1"/>
</dbReference>
<dbReference type="SUPFAM" id="SSF48498">
    <property type="entry name" value="Tetracyclin repressor-like, C-terminal domain"/>
    <property type="match status" value="1"/>
</dbReference>
<protein>
    <recommendedName>
        <fullName evidence="3">HTH tetR-type domain-containing protein</fullName>
    </recommendedName>
</protein>
<feature type="DNA-binding region" description="H-T-H motif" evidence="2">
    <location>
        <begin position="31"/>
        <end position="50"/>
    </location>
</feature>
<dbReference type="PANTHER" id="PTHR30328:SF54">
    <property type="entry name" value="HTH-TYPE TRANSCRIPTIONAL REPRESSOR SCO4008"/>
    <property type="match status" value="1"/>
</dbReference>
<organism evidence="4 6">
    <name type="scientific">Enterococcus malodoratus ATCC 43197</name>
    <dbReference type="NCBI Taxonomy" id="1158601"/>
    <lineage>
        <taxon>Bacteria</taxon>
        <taxon>Bacillati</taxon>
        <taxon>Bacillota</taxon>
        <taxon>Bacilli</taxon>
        <taxon>Lactobacillales</taxon>
        <taxon>Enterococcaceae</taxon>
        <taxon>Enterococcus</taxon>
    </lineage>
</organism>
<evidence type="ECO:0000256" key="2">
    <source>
        <dbReference type="PROSITE-ProRule" id="PRU00335"/>
    </source>
</evidence>
<reference evidence="4 6" key="1">
    <citation type="submission" date="2013-02" db="EMBL/GenBank/DDBJ databases">
        <title>The Genome Sequence of Enterococcus malodoratus ATCC_43197.</title>
        <authorList>
            <consortium name="The Broad Institute Genome Sequencing Platform"/>
            <consortium name="The Broad Institute Genome Sequencing Center for Infectious Disease"/>
            <person name="Earl A.M."/>
            <person name="Gilmore M.S."/>
            <person name="Lebreton F."/>
            <person name="Walker B."/>
            <person name="Young S.K."/>
            <person name="Zeng Q."/>
            <person name="Gargeya S."/>
            <person name="Fitzgerald M."/>
            <person name="Haas B."/>
            <person name="Abouelleil A."/>
            <person name="Alvarado L."/>
            <person name="Arachchi H.M."/>
            <person name="Berlin A.M."/>
            <person name="Chapman S.B."/>
            <person name="Dewar J."/>
            <person name="Goldberg J."/>
            <person name="Griggs A."/>
            <person name="Gujja S."/>
            <person name="Hansen M."/>
            <person name="Howarth C."/>
            <person name="Imamovic A."/>
            <person name="Larimer J."/>
            <person name="McCowan C."/>
            <person name="Murphy C."/>
            <person name="Neiman D."/>
            <person name="Pearson M."/>
            <person name="Priest M."/>
            <person name="Roberts A."/>
            <person name="Saif S."/>
            <person name="Shea T."/>
            <person name="Sisk P."/>
            <person name="Sykes S."/>
            <person name="Wortman J."/>
            <person name="Nusbaum C."/>
            <person name="Birren B."/>
        </authorList>
    </citation>
    <scope>NUCLEOTIDE SEQUENCE [LARGE SCALE GENOMIC DNA]</scope>
    <source>
        <strain evidence="4 6">ATCC 43197</strain>
    </source>
</reference>
<evidence type="ECO:0000313" key="4">
    <source>
        <dbReference type="EMBL" id="EOH79043.1"/>
    </source>
</evidence>
<dbReference type="eggNOG" id="COG1309">
    <property type="taxonomic scope" value="Bacteria"/>
</dbReference>
<evidence type="ECO:0000259" key="3">
    <source>
        <dbReference type="PROSITE" id="PS50977"/>
    </source>
</evidence>
<sequence>MSEINTNDPKIQRIINAALQEFSSRGYDEASTNRIAKAAEISKALMFHYVKSKEDLFLFLLNYCRKTIDRNYLNKMDLQEKDLFKRLLQSYSLQIELMKRNPWIFDFTNLSFATKSETINQKLAEMAAQEQSVCAEDLFRSIDSTKFRTGLNVERCKQLILWGNIGFTNEILEELKHTDYEQIDYQAISDRLSQYLVDLQMVFYGE</sequence>
<dbReference type="STRING" id="71451.RV07_GL002619"/>
<evidence type="ECO:0000313" key="7">
    <source>
        <dbReference type="Proteomes" id="UP000014148"/>
    </source>
</evidence>
<dbReference type="Proteomes" id="UP000013783">
    <property type="component" value="Unassembled WGS sequence"/>
</dbReference>
<keyword evidence="7" id="KW-1185">Reference proteome</keyword>
<gene>
    <name evidence="5" type="ORF">I585_03732</name>
    <name evidence="4" type="ORF">UAI_01689</name>
</gene>
<dbReference type="EMBL" id="AJAK01000011">
    <property type="protein sequence ID" value="EOH79043.1"/>
    <property type="molecule type" value="Genomic_DNA"/>
</dbReference>
<accession>R2P795</accession>
<dbReference type="PROSITE" id="PS50977">
    <property type="entry name" value="HTH_TETR_2"/>
    <property type="match status" value="1"/>
</dbReference>
<feature type="domain" description="HTH tetR-type" evidence="3">
    <location>
        <begin position="8"/>
        <end position="68"/>
    </location>
</feature>
<proteinExistence type="predicted"/>
<dbReference type="GO" id="GO:0006355">
    <property type="term" value="P:regulation of DNA-templated transcription"/>
    <property type="evidence" value="ECO:0007669"/>
    <property type="project" value="UniProtKB-ARBA"/>
</dbReference>
<dbReference type="InterPro" id="IPR036271">
    <property type="entry name" value="Tet_transcr_reg_TetR-rel_C_sf"/>
</dbReference>
<dbReference type="AlphaFoldDB" id="R2P795"/>